<reference evidence="1" key="1">
    <citation type="journal article" date="2013" name="Genetics">
        <title>The draft genome and transcriptome of Panagrellus redivivus are shaped by the harsh demands of a free-living lifestyle.</title>
        <authorList>
            <person name="Srinivasan J."/>
            <person name="Dillman A.R."/>
            <person name="Macchietto M.G."/>
            <person name="Heikkinen L."/>
            <person name="Lakso M."/>
            <person name="Fracchia K.M."/>
            <person name="Antoshechkin I."/>
            <person name="Mortazavi A."/>
            <person name="Wong G."/>
            <person name="Sternberg P.W."/>
        </authorList>
    </citation>
    <scope>NUCLEOTIDE SEQUENCE [LARGE SCALE GENOMIC DNA]</scope>
    <source>
        <strain evidence="1">MT8872</strain>
    </source>
</reference>
<organism evidence="1 2">
    <name type="scientific">Panagrellus redivivus</name>
    <name type="common">Microworm</name>
    <dbReference type="NCBI Taxonomy" id="6233"/>
    <lineage>
        <taxon>Eukaryota</taxon>
        <taxon>Metazoa</taxon>
        <taxon>Ecdysozoa</taxon>
        <taxon>Nematoda</taxon>
        <taxon>Chromadorea</taxon>
        <taxon>Rhabditida</taxon>
        <taxon>Tylenchina</taxon>
        <taxon>Panagrolaimomorpha</taxon>
        <taxon>Panagrolaimoidea</taxon>
        <taxon>Panagrolaimidae</taxon>
        <taxon>Panagrellus</taxon>
    </lineage>
</organism>
<protein>
    <submittedName>
        <fullName evidence="2">FTH domain-containing protein</fullName>
    </submittedName>
</protein>
<sequence length="276" mass="32262">MPFPIAKLAYGLRCRLSELATPAERYCLQEAAGNEDICPTDLQKIARATLKLRLWYYYGKIFVGEYRDQCMPALTDKRENVALLCRRLYLQNFKLQDLTDAVFDRIVFRPFSLYLRNYPEYSKSFFDTLKSTVVLTNVMFLTLTTRCSTPFDLSIVFENFPQLQTLKYAGRVRKAWLTDILGSQKQPLGTLEISLCSESLGDWTAKDLINYMKAQNERFKLHITIDTSRSDHVETSHILCNRLHQEFCIERYPLNASERRVEIESHRQYTFFVPLG</sequence>
<dbReference type="WBParaSite" id="Pan_g14290.t1">
    <property type="protein sequence ID" value="Pan_g14290.t1"/>
    <property type="gene ID" value="Pan_g14290"/>
</dbReference>
<evidence type="ECO:0000313" key="1">
    <source>
        <dbReference type="Proteomes" id="UP000492821"/>
    </source>
</evidence>
<proteinExistence type="predicted"/>
<dbReference type="AlphaFoldDB" id="A0A7E4UZ51"/>
<keyword evidence="1" id="KW-1185">Reference proteome</keyword>
<name>A0A7E4UZ51_PANRE</name>
<evidence type="ECO:0000313" key="2">
    <source>
        <dbReference type="WBParaSite" id="Pan_g14290.t1"/>
    </source>
</evidence>
<dbReference type="Proteomes" id="UP000492821">
    <property type="component" value="Unassembled WGS sequence"/>
</dbReference>
<accession>A0A7E4UZ51</accession>
<reference evidence="2" key="2">
    <citation type="submission" date="2020-10" db="UniProtKB">
        <authorList>
            <consortium name="WormBaseParasite"/>
        </authorList>
    </citation>
    <scope>IDENTIFICATION</scope>
</reference>